<evidence type="ECO:0000313" key="3">
    <source>
        <dbReference type="Proteomes" id="UP001597319"/>
    </source>
</evidence>
<name>A0ABW5LG77_9FLAO</name>
<dbReference type="InterPro" id="IPR016040">
    <property type="entry name" value="NAD(P)-bd_dom"/>
</dbReference>
<dbReference type="Pfam" id="PF13460">
    <property type="entry name" value="NAD_binding_10"/>
    <property type="match status" value="1"/>
</dbReference>
<sequence length="274" mass="30735">MSKQISILGTGWLGLPLSTTLLTKKYVVKGSTTSESKLDTLKNEGIDPYLIEITEAGPKGPVDSFLDGSEILIINIPPGLRRNPESNFVSKIKSLIPSIEQSSVQKVLFISSTSVFDDLEEFPLITSENAPNASSNAGKQLIETEQLLLNNQRFRTTILRFAGLFDERRHPATMLSKRKNIKNPLAPVNLIHREDCIGIIEKVIETDSWNITFNASYPHHPEKAEYYSSICRQMDLPIPDYDFETTSKGKIISSDKISGALNYTFHRNLYLFGR</sequence>
<dbReference type="SUPFAM" id="SSF51735">
    <property type="entry name" value="NAD(P)-binding Rossmann-fold domains"/>
    <property type="match status" value="1"/>
</dbReference>
<dbReference type="InterPro" id="IPR036291">
    <property type="entry name" value="NAD(P)-bd_dom_sf"/>
</dbReference>
<keyword evidence="3" id="KW-1185">Reference proteome</keyword>
<reference evidence="3" key="1">
    <citation type="journal article" date="2019" name="Int. J. Syst. Evol. Microbiol.">
        <title>The Global Catalogue of Microorganisms (GCM) 10K type strain sequencing project: providing services to taxonomists for standard genome sequencing and annotation.</title>
        <authorList>
            <consortium name="The Broad Institute Genomics Platform"/>
            <consortium name="The Broad Institute Genome Sequencing Center for Infectious Disease"/>
            <person name="Wu L."/>
            <person name="Ma J."/>
        </authorList>
    </citation>
    <scope>NUCLEOTIDE SEQUENCE [LARGE SCALE GENOMIC DNA]</scope>
    <source>
        <strain evidence="3">KCTC 52274</strain>
    </source>
</reference>
<dbReference type="RefSeq" id="WP_378293603.1">
    <property type="nucleotide sequence ID" value="NZ_JBHULE010000019.1"/>
</dbReference>
<dbReference type="Proteomes" id="UP001597319">
    <property type="component" value="Unassembled WGS sequence"/>
</dbReference>
<gene>
    <name evidence="2" type="ORF">ACFSR1_14250</name>
</gene>
<comment type="caution">
    <text evidence="2">The sequence shown here is derived from an EMBL/GenBank/DDBJ whole genome shotgun (WGS) entry which is preliminary data.</text>
</comment>
<evidence type="ECO:0000259" key="1">
    <source>
        <dbReference type="Pfam" id="PF13460"/>
    </source>
</evidence>
<dbReference type="PANTHER" id="PTHR48079">
    <property type="entry name" value="PROTEIN YEEZ"/>
    <property type="match status" value="1"/>
</dbReference>
<dbReference type="Gene3D" id="3.40.50.720">
    <property type="entry name" value="NAD(P)-binding Rossmann-like Domain"/>
    <property type="match status" value="1"/>
</dbReference>
<dbReference type="EMBL" id="JBHULE010000019">
    <property type="protein sequence ID" value="MFD2563838.1"/>
    <property type="molecule type" value="Genomic_DNA"/>
</dbReference>
<organism evidence="2 3">
    <name type="scientific">Aquimarina rubra</name>
    <dbReference type="NCBI Taxonomy" id="1920033"/>
    <lineage>
        <taxon>Bacteria</taxon>
        <taxon>Pseudomonadati</taxon>
        <taxon>Bacteroidota</taxon>
        <taxon>Flavobacteriia</taxon>
        <taxon>Flavobacteriales</taxon>
        <taxon>Flavobacteriaceae</taxon>
        <taxon>Aquimarina</taxon>
    </lineage>
</organism>
<dbReference type="PANTHER" id="PTHR48079:SF6">
    <property type="entry name" value="NAD(P)-BINDING DOMAIN-CONTAINING PROTEIN-RELATED"/>
    <property type="match status" value="1"/>
</dbReference>
<accession>A0ABW5LG77</accession>
<evidence type="ECO:0000313" key="2">
    <source>
        <dbReference type="EMBL" id="MFD2563838.1"/>
    </source>
</evidence>
<proteinExistence type="predicted"/>
<dbReference type="InterPro" id="IPR051783">
    <property type="entry name" value="NAD(P)-dependent_oxidoreduct"/>
</dbReference>
<feature type="domain" description="NAD(P)-binding" evidence="1">
    <location>
        <begin position="9"/>
        <end position="182"/>
    </location>
</feature>
<protein>
    <submittedName>
        <fullName evidence="2">NAD(P)H-binding protein</fullName>
    </submittedName>
</protein>